<reference evidence="1 2" key="1">
    <citation type="journal article" date="2019" name="Genome Biol. Evol.">
        <title>Insights into the evolution of the New World diploid cottons (Gossypium, subgenus Houzingenia) based on genome sequencing.</title>
        <authorList>
            <person name="Grover C.E."/>
            <person name="Arick M.A. 2nd"/>
            <person name="Thrash A."/>
            <person name="Conover J.L."/>
            <person name="Sanders W.S."/>
            <person name="Peterson D.G."/>
            <person name="Frelichowski J.E."/>
            <person name="Scheffler J.A."/>
            <person name="Scheffler B.E."/>
            <person name="Wendel J.F."/>
        </authorList>
    </citation>
    <scope>NUCLEOTIDE SEQUENCE [LARGE SCALE GENOMIC DNA]</scope>
    <source>
        <strain evidence="1">4</strain>
        <tissue evidence="1">Leaf</tissue>
    </source>
</reference>
<protein>
    <submittedName>
        <fullName evidence="1">Uncharacterized protein</fullName>
    </submittedName>
</protein>
<proteinExistence type="predicted"/>
<gene>
    <name evidence="1" type="ORF">Golax_025799</name>
</gene>
<comment type="caution">
    <text evidence="1">The sequence shown here is derived from an EMBL/GenBank/DDBJ whole genome shotgun (WGS) entry which is preliminary data.</text>
</comment>
<name>A0A7J9B177_9ROSI</name>
<dbReference type="Proteomes" id="UP000593574">
    <property type="component" value="Unassembled WGS sequence"/>
</dbReference>
<dbReference type="EMBL" id="JABEZV010442266">
    <property type="protein sequence ID" value="MBA0730095.1"/>
    <property type="molecule type" value="Genomic_DNA"/>
</dbReference>
<dbReference type="AlphaFoldDB" id="A0A7J9B177"/>
<keyword evidence="2" id="KW-1185">Reference proteome</keyword>
<evidence type="ECO:0000313" key="2">
    <source>
        <dbReference type="Proteomes" id="UP000593574"/>
    </source>
</evidence>
<accession>A0A7J9B177</accession>
<evidence type="ECO:0000313" key="1">
    <source>
        <dbReference type="EMBL" id="MBA0730095.1"/>
    </source>
</evidence>
<sequence length="20" mass="2233">MMMLDSHSILIIGICLICLI</sequence>
<organism evidence="1 2">
    <name type="scientific">Gossypium laxum</name>
    <dbReference type="NCBI Taxonomy" id="34288"/>
    <lineage>
        <taxon>Eukaryota</taxon>
        <taxon>Viridiplantae</taxon>
        <taxon>Streptophyta</taxon>
        <taxon>Embryophyta</taxon>
        <taxon>Tracheophyta</taxon>
        <taxon>Spermatophyta</taxon>
        <taxon>Magnoliopsida</taxon>
        <taxon>eudicotyledons</taxon>
        <taxon>Gunneridae</taxon>
        <taxon>Pentapetalae</taxon>
        <taxon>rosids</taxon>
        <taxon>malvids</taxon>
        <taxon>Malvales</taxon>
        <taxon>Malvaceae</taxon>
        <taxon>Malvoideae</taxon>
        <taxon>Gossypium</taxon>
    </lineage>
</organism>